<evidence type="ECO:0000313" key="7">
    <source>
        <dbReference type="Proteomes" id="UP000315252"/>
    </source>
</evidence>
<proteinExistence type="inferred from homology"/>
<dbReference type="FunFam" id="2.40.30.170:FF:000010">
    <property type="entry name" value="Efflux RND transporter periplasmic adaptor subunit"/>
    <property type="match status" value="1"/>
</dbReference>
<dbReference type="GO" id="GO:0015562">
    <property type="term" value="F:efflux transmembrane transporter activity"/>
    <property type="evidence" value="ECO:0007669"/>
    <property type="project" value="TreeGrafter"/>
</dbReference>
<dbReference type="NCBIfam" id="TIGR01730">
    <property type="entry name" value="RND_mfp"/>
    <property type="match status" value="1"/>
</dbReference>
<dbReference type="GO" id="GO:1990281">
    <property type="term" value="C:efflux pump complex"/>
    <property type="evidence" value="ECO:0007669"/>
    <property type="project" value="TreeGrafter"/>
</dbReference>
<dbReference type="PANTHER" id="PTHR30469">
    <property type="entry name" value="MULTIDRUG RESISTANCE PROTEIN MDTA"/>
    <property type="match status" value="1"/>
</dbReference>
<dbReference type="Gene3D" id="2.40.30.170">
    <property type="match status" value="1"/>
</dbReference>
<feature type="domain" description="CusB-like beta-barrel" evidence="4">
    <location>
        <begin position="199"/>
        <end position="271"/>
    </location>
</feature>
<organism evidence="6 7">
    <name type="scientific">Denitrobaculum tricleocarpae</name>
    <dbReference type="NCBI Taxonomy" id="2591009"/>
    <lineage>
        <taxon>Bacteria</taxon>
        <taxon>Pseudomonadati</taxon>
        <taxon>Pseudomonadota</taxon>
        <taxon>Alphaproteobacteria</taxon>
        <taxon>Rhodospirillales</taxon>
        <taxon>Rhodospirillaceae</taxon>
        <taxon>Denitrobaculum</taxon>
    </lineage>
</organism>
<dbReference type="EMBL" id="VHSH01000001">
    <property type="protein sequence ID" value="TQV83921.1"/>
    <property type="molecule type" value="Genomic_DNA"/>
</dbReference>
<protein>
    <submittedName>
        <fullName evidence="6">Efflux RND transporter periplasmic adaptor subunit</fullName>
    </submittedName>
</protein>
<feature type="region of interest" description="Disordered" evidence="2">
    <location>
        <begin position="345"/>
        <end position="379"/>
    </location>
</feature>
<feature type="domain" description="Multidrug resistance protein MdtA-like barrel-sandwich hybrid" evidence="3">
    <location>
        <begin position="66"/>
        <end position="185"/>
    </location>
</feature>
<comment type="similarity">
    <text evidence="1">Belongs to the membrane fusion protein (MFP) (TC 8.A.1) family.</text>
</comment>
<dbReference type="InterPro" id="IPR058792">
    <property type="entry name" value="Beta-barrel_RND_2"/>
</dbReference>
<keyword evidence="7" id="KW-1185">Reference proteome</keyword>
<dbReference type="Proteomes" id="UP000315252">
    <property type="component" value="Unassembled WGS sequence"/>
</dbReference>
<sequence>MFVTVLAGLALGGYVYYQQALLASAESKGHTTQAATRSIAVEVAPAESRKLARILEAVGTTRALRSIDIVPDAEGRIVEIDIVAGREVEAGQLLARLDDEIEQATLTEAQATLDEKSAALARAETLFQSKTVSRATIDQVRAETAIARATQERAQRRLDDRVVRAPFSGVLGIKAIDLGARVDTDSVLTSLDDLSAVEIEFSLPETVYGQIEEGQAVTAVAAAFPGRSFTGTVVAVDSRIDQTSRAFKLRARLPNEKRELPAGMFMRLSLAMGARDAVIVREEAILVQGGNAYLFIVENGKAVQRRITAGARRDGMVEVVSGIAAGEVVVSRGIQSLRDGIPVDVLVRPPPDGGEDLQPPAGAARQPAPSSGTAGQRSS</sequence>
<evidence type="ECO:0000313" key="6">
    <source>
        <dbReference type="EMBL" id="TQV83921.1"/>
    </source>
</evidence>
<evidence type="ECO:0000259" key="4">
    <source>
        <dbReference type="Pfam" id="PF25954"/>
    </source>
</evidence>
<dbReference type="Pfam" id="PF25917">
    <property type="entry name" value="BSH_RND"/>
    <property type="match status" value="1"/>
</dbReference>
<dbReference type="AlphaFoldDB" id="A0A545U374"/>
<dbReference type="Pfam" id="PF25989">
    <property type="entry name" value="YknX_C"/>
    <property type="match status" value="1"/>
</dbReference>
<evidence type="ECO:0000256" key="1">
    <source>
        <dbReference type="ARBA" id="ARBA00009477"/>
    </source>
</evidence>
<dbReference type="InterPro" id="IPR006143">
    <property type="entry name" value="RND_pump_MFP"/>
</dbReference>
<evidence type="ECO:0000259" key="5">
    <source>
        <dbReference type="Pfam" id="PF25989"/>
    </source>
</evidence>
<accession>A0A545U374</accession>
<evidence type="ECO:0000256" key="2">
    <source>
        <dbReference type="SAM" id="MobiDB-lite"/>
    </source>
</evidence>
<dbReference type="Gene3D" id="2.40.50.100">
    <property type="match status" value="1"/>
</dbReference>
<feature type="compositionally biased region" description="Low complexity" evidence="2">
    <location>
        <begin position="358"/>
        <end position="372"/>
    </location>
</feature>
<dbReference type="Pfam" id="PF25954">
    <property type="entry name" value="Beta-barrel_RND_2"/>
    <property type="match status" value="1"/>
</dbReference>
<dbReference type="SUPFAM" id="SSF111369">
    <property type="entry name" value="HlyD-like secretion proteins"/>
    <property type="match status" value="1"/>
</dbReference>
<name>A0A545U374_9PROT</name>
<comment type="caution">
    <text evidence="6">The sequence shown here is derived from an EMBL/GenBank/DDBJ whole genome shotgun (WGS) entry which is preliminary data.</text>
</comment>
<dbReference type="Gene3D" id="2.40.420.20">
    <property type="match status" value="1"/>
</dbReference>
<dbReference type="PANTHER" id="PTHR30469:SF11">
    <property type="entry name" value="BLL4320 PROTEIN"/>
    <property type="match status" value="1"/>
</dbReference>
<dbReference type="InterPro" id="IPR058637">
    <property type="entry name" value="YknX-like_C"/>
</dbReference>
<feature type="domain" description="YknX-like C-terminal permuted SH3-like" evidence="5">
    <location>
        <begin position="282"/>
        <end position="345"/>
    </location>
</feature>
<dbReference type="OrthoDB" id="9806939at2"/>
<dbReference type="Gene3D" id="1.10.287.470">
    <property type="entry name" value="Helix hairpin bin"/>
    <property type="match status" value="1"/>
</dbReference>
<evidence type="ECO:0000259" key="3">
    <source>
        <dbReference type="Pfam" id="PF25917"/>
    </source>
</evidence>
<dbReference type="InterPro" id="IPR058625">
    <property type="entry name" value="MdtA-like_BSH"/>
</dbReference>
<gene>
    <name evidence="6" type="ORF">FKG95_00825</name>
</gene>
<reference evidence="6 7" key="1">
    <citation type="submission" date="2019-06" db="EMBL/GenBank/DDBJ databases">
        <title>Whole genome sequence for Rhodospirillaceae sp. R148.</title>
        <authorList>
            <person name="Wang G."/>
        </authorList>
    </citation>
    <scope>NUCLEOTIDE SEQUENCE [LARGE SCALE GENOMIC DNA]</scope>
    <source>
        <strain evidence="6 7">R148</strain>
    </source>
</reference>